<dbReference type="Pfam" id="PF01938">
    <property type="entry name" value="TRAM"/>
    <property type="match status" value="1"/>
</dbReference>
<dbReference type="PROSITE" id="PS50926">
    <property type="entry name" value="TRAM"/>
    <property type="match status" value="1"/>
</dbReference>
<dbReference type="Proteomes" id="UP000243338">
    <property type="component" value="Unassembled WGS sequence"/>
</dbReference>
<organism evidence="2 3">
    <name type="scientific">Methanococcoides vulcani</name>
    <dbReference type="NCBI Taxonomy" id="1353158"/>
    <lineage>
        <taxon>Archaea</taxon>
        <taxon>Methanobacteriati</taxon>
        <taxon>Methanobacteriota</taxon>
        <taxon>Stenosarchaea group</taxon>
        <taxon>Methanomicrobia</taxon>
        <taxon>Methanosarcinales</taxon>
        <taxon>Methanosarcinaceae</taxon>
        <taxon>Methanococcoides</taxon>
    </lineage>
</organism>
<protein>
    <submittedName>
        <fullName evidence="2">Predicted RNA-binding protein, contains TRAM domain</fullName>
    </submittedName>
</protein>
<evidence type="ECO:0000313" key="3">
    <source>
        <dbReference type="Proteomes" id="UP000243338"/>
    </source>
</evidence>
<dbReference type="AlphaFoldDB" id="A0A1H9ZXN1"/>
<dbReference type="SUPFAM" id="SSF50249">
    <property type="entry name" value="Nucleic acid-binding proteins"/>
    <property type="match status" value="1"/>
</dbReference>
<dbReference type="EMBL" id="FOHQ01000003">
    <property type="protein sequence ID" value="SES86150.1"/>
    <property type="molecule type" value="Genomic_DNA"/>
</dbReference>
<name>A0A1H9ZXN1_9EURY</name>
<evidence type="ECO:0000259" key="1">
    <source>
        <dbReference type="PROSITE" id="PS50926"/>
    </source>
</evidence>
<evidence type="ECO:0000313" key="2">
    <source>
        <dbReference type="EMBL" id="SES86150.1"/>
    </source>
</evidence>
<gene>
    <name evidence="2" type="ORF">SAMN04488587_1326</name>
</gene>
<dbReference type="STRING" id="1353158.SAMN04488587_1326"/>
<accession>A0A1H9ZXN1</accession>
<dbReference type="Gene3D" id="2.40.50.140">
    <property type="entry name" value="Nucleic acid-binding proteins"/>
    <property type="match status" value="1"/>
</dbReference>
<feature type="domain" description="TRAM" evidence="1">
    <location>
        <begin position="28"/>
        <end position="85"/>
    </location>
</feature>
<proteinExistence type="predicted"/>
<sequence>MFTSLVIIFLSTLKEVKYLFNNMESTAPVEAGETYDVTIEDIAREGDGIARVSGFVIFVPGAKVGDEVSIKITKVMRKFAFGELV</sequence>
<dbReference type="InterPro" id="IPR012340">
    <property type="entry name" value="NA-bd_OB-fold"/>
</dbReference>
<keyword evidence="3" id="KW-1185">Reference proteome</keyword>
<reference evidence="3" key="1">
    <citation type="submission" date="2016-10" db="EMBL/GenBank/DDBJ databases">
        <authorList>
            <person name="Varghese N."/>
            <person name="Submissions S."/>
        </authorList>
    </citation>
    <scope>NUCLEOTIDE SEQUENCE [LARGE SCALE GENOMIC DNA]</scope>
    <source>
        <strain evidence="3">SLH 33</strain>
    </source>
</reference>
<dbReference type="InterPro" id="IPR002792">
    <property type="entry name" value="TRAM_dom"/>
</dbReference>